<accession>A0A1M5WCC0</accession>
<dbReference type="SMART" id="SM00740">
    <property type="entry name" value="PASTA"/>
    <property type="match status" value="6"/>
</dbReference>
<evidence type="ECO:0000313" key="4">
    <source>
        <dbReference type="Proteomes" id="UP000184447"/>
    </source>
</evidence>
<name>A0A1M5WCC0_9CLOT</name>
<feature type="domain" description="PASTA" evidence="2">
    <location>
        <begin position="269"/>
        <end position="334"/>
    </location>
</feature>
<dbReference type="AlphaFoldDB" id="A0A1M5WCC0"/>
<dbReference type="Pfam" id="PF03793">
    <property type="entry name" value="PASTA"/>
    <property type="match status" value="3"/>
</dbReference>
<feature type="domain" description="PASTA" evidence="2">
    <location>
        <begin position="400"/>
        <end position="480"/>
    </location>
</feature>
<gene>
    <name evidence="3" type="ORF">SAMN02745207_02819</name>
</gene>
<dbReference type="CDD" id="cd06577">
    <property type="entry name" value="PASTA_pknB"/>
    <property type="match status" value="4"/>
</dbReference>
<dbReference type="STRING" id="1121316.SAMN02745207_02819"/>
<keyword evidence="4" id="KW-1185">Reference proteome</keyword>
<dbReference type="Gene3D" id="3.30.10.20">
    <property type="match status" value="6"/>
</dbReference>
<evidence type="ECO:0000256" key="1">
    <source>
        <dbReference type="SAM" id="Phobius"/>
    </source>
</evidence>
<dbReference type="Proteomes" id="UP000184447">
    <property type="component" value="Unassembled WGS sequence"/>
</dbReference>
<sequence length="482" mass="53108">MSESKSFLDSIALENTKPESFSEEKFEKFNDVNKKKKLIITGSMLAIIIAAAFLITYITGRVKIPDMVGWNINDAYNWAQSNKITLAIKDEYNFDVDEDLVISQDLEVDKNVDKNSTLTLLVSLGADPNESIKFPDIESMTSSEIQTWIDENKLTGAKIETEYSDIIPADNIISYEFLDGTEESFLRKNRVTIYVSDGPEELSETVVIPDFANAKIAEVIQWGSENDIAINIEEVFDEYTSAGLVVTQSVSSESEMLREDSLTVEISKGKAVQVTNFTSMSKTEAEAWAKQNNITLITIESYNNSSSKGKIYSQSISSGTSIEEGDSIKIYYSLGKVSIDNFIGKSKLDILSWRDNVNVNSANITVSINEAYGEKGSAGKIISQSIKDEFVSTGTAISITVSKGMKLVMPNLSGKTQDEVTKLASEMGLKVIFDYKNSELVDANDSNSEPKFAKDYVISQSIASNTIITDNDTITVVISMGK</sequence>
<dbReference type="OrthoDB" id="9804124at2"/>
<feature type="transmembrane region" description="Helical" evidence="1">
    <location>
        <begin position="38"/>
        <end position="58"/>
    </location>
</feature>
<dbReference type="InterPro" id="IPR005543">
    <property type="entry name" value="PASTA_dom"/>
</dbReference>
<dbReference type="PROSITE" id="PS51178">
    <property type="entry name" value="PASTA"/>
    <property type="match status" value="4"/>
</dbReference>
<dbReference type="RefSeq" id="WP_073339061.1">
    <property type="nucleotide sequence ID" value="NZ_FQXM01000016.1"/>
</dbReference>
<reference evidence="3 4" key="1">
    <citation type="submission" date="2016-11" db="EMBL/GenBank/DDBJ databases">
        <authorList>
            <person name="Jaros S."/>
            <person name="Januszkiewicz K."/>
            <person name="Wedrychowicz H."/>
        </authorList>
    </citation>
    <scope>NUCLEOTIDE SEQUENCE [LARGE SCALE GENOMIC DNA]</scope>
    <source>
        <strain evidence="3 4">DSM 8605</strain>
    </source>
</reference>
<evidence type="ECO:0000313" key="3">
    <source>
        <dbReference type="EMBL" id="SHH85155.1"/>
    </source>
</evidence>
<evidence type="ECO:0000259" key="2">
    <source>
        <dbReference type="PROSITE" id="PS51178"/>
    </source>
</evidence>
<protein>
    <submittedName>
        <fullName evidence="3">PASTA domain, binds beta-lactams</fullName>
    </submittedName>
</protein>
<keyword evidence="1" id="KW-0472">Membrane</keyword>
<organism evidence="3 4">
    <name type="scientific">Clostridium grantii DSM 8605</name>
    <dbReference type="NCBI Taxonomy" id="1121316"/>
    <lineage>
        <taxon>Bacteria</taxon>
        <taxon>Bacillati</taxon>
        <taxon>Bacillota</taxon>
        <taxon>Clostridia</taxon>
        <taxon>Eubacteriales</taxon>
        <taxon>Clostridiaceae</taxon>
        <taxon>Clostridium</taxon>
    </lineage>
</organism>
<feature type="domain" description="PASTA" evidence="2">
    <location>
        <begin position="58"/>
        <end position="124"/>
    </location>
</feature>
<keyword evidence="1" id="KW-1133">Transmembrane helix</keyword>
<feature type="domain" description="PASTA" evidence="2">
    <location>
        <begin position="202"/>
        <end position="268"/>
    </location>
</feature>
<dbReference type="EMBL" id="FQXM01000016">
    <property type="protein sequence ID" value="SHH85155.1"/>
    <property type="molecule type" value="Genomic_DNA"/>
</dbReference>
<keyword evidence="1" id="KW-0812">Transmembrane</keyword>
<proteinExistence type="predicted"/>